<feature type="domain" description="Cupin type-2" evidence="1">
    <location>
        <begin position="52"/>
        <end position="106"/>
    </location>
</feature>
<dbReference type="PANTHER" id="PTHR36440:SF1">
    <property type="entry name" value="PUTATIVE (AFU_ORTHOLOGUE AFUA_8G07350)-RELATED"/>
    <property type="match status" value="1"/>
</dbReference>
<dbReference type="InterPro" id="IPR011051">
    <property type="entry name" value="RmlC_Cupin_sf"/>
</dbReference>
<gene>
    <name evidence="2" type="ORF">HF526_04480</name>
</gene>
<organism evidence="2 3">
    <name type="scientific">Pseudonocardia acidicola</name>
    <dbReference type="NCBI Taxonomy" id="2724939"/>
    <lineage>
        <taxon>Bacteria</taxon>
        <taxon>Bacillati</taxon>
        <taxon>Actinomycetota</taxon>
        <taxon>Actinomycetes</taxon>
        <taxon>Pseudonocardiales</taxon>
        <taxon>Pseudonocardiaceae</taxon>
        <taxon>Pseudonocardia</taxon>
    </lineage>
</organism>
<dbReference type="EMBL" id="JAAXLA010000005">
    <property type="protein sequence ID" value="NMH96574.1"/>
    <property type="molecule type" value="Genomic_DNA"/>
</dbReference>
<accession>A0ABX1S8I5</accession>
<dbReference type="Proteomes" id="UP000820669">
    <property type="component" value="Unassembled WGS sequence"/>
</dbReference>
<dbReference type="PANTHER" id="PTHR36440">
    <property type="entry name" value="PUTATIVE (AFU_ORTHOLOGUE AFUA_8G07350)-RELATED"/>
    <property type="match status" value="1"/>
</dbReference>
<reference evidence="2 3" key="1">
    <citation type="submission" date="2020-04" db="EMBL/GenBank/DDBJ databases">
        <authorList>
            <person name="Klaysubun C."/>
            <person name="Duangmal K."/>
            <person name="Lipun K."/>
        </authorList>
    </citation>
    <scope>NUCLEOTIDE SEQUENCE [LARGE SCALE GENOMIC DNA]</scope>
    <source>
        <strain evidence="2 3">K10HN5</strain>
    </source>
</reference>
<evidence type="ECO:0000313" key="2">
    <source>
        <dbReference type="EMBL" id="NMH96574.1"/>
    </source>
</evidence>
<proteinExistence type="predicted"/>
<dbReference type="SUPFAM" id="SSF51182">
    <property type="entry name" value="RmlC-like cupins"/>
    <property type="match status" value="1"/>
</dbReference>
<dbReference type="RefSeq" id="WP_169379958.1">
    <property type="nucleotide sequence ID" value="NZ_JAAXLA010000005.1"/>
</dbReference>
<dbReference type="InterPro" id="IPR053146">
    <property type="entry name" value="QDO-like"/>
</dbReference>
<evidence type="ECO:0000259" key="1">
    <source>
        <dbReference type="Pfam" id="PF07883"/>
    </source>
</evidence>
<comment type="caution">
    <text evidence="2">The sequence shown here is derived from an EMBL/GenBank/DDBJ whole genome shotgun (WGS) entry which is preliminary data.</text>
</comment>
<dbReference type="InterPro" id="IPR013096">
    <property type="entry name" value="Cupin_2"/>
</dbReference>
<dbReference type="Gene3D" id="2.60.120.10">
    <property type="entry name" value="Jelly Rolls"/>
    <property type="match status" value="1"/>
</dbReference>
<dbReference type="Pfam" id="PF07883">
    <property type="entry name" value="Cupin_2"/>
    <property type="match status" value="1"/>
</dbReference>
<sequence>MTQLAAGQPVHVDPSSVSTIDHLSFLVRVVLPGQATGGNFAVAEERGRLGCMTPRHLHTRESETFIVVDGALEGWCEGKSQMVEAGQILHLPANREHAFRVASDQAHFYLIISPAGFEEFYPATGTVLDSSAFDGELPMPGPVPDEKVQQLVAWLAPKGATVTGPPPFALS</sequence>
<name>A0ABX1S8I5_9PSEU</name>
<evidence type="ECO:0000313" key="3">
    <source>
        <dbReference type="Proteomes" id="UP000820669"/>
    </source>
</evidence>
<dbReference type="InterPro" id="IPR014710">
    <property type="entry name" value="RmlC-like_jellyroll"/>
</dbReference>
<keyword evidence="3" id="KW-1185">Reference proteome</keyword>
<protein>
    <submittedName>
        <fullName evidence="2">Cupin domain-containing protein</fullName>
    </submittedName>
</protein>